<evidence type="ECO:0000256" key="1">
    <source>
        <dbReference type="ARBA" id="ARBA00001625"/>
    </source>
</evidence>
<dbReference type="InterPro" id="IPR020583">
    <property type="entry name" value="Inositol_monoP_metal-BS"/>
</dbReference>
<keyword evidence="4" id="KW-0378">Hydrolase</keyword>
<dbReference type="GO" id="GO:0000103">
    <property type="term" value="P:sulfate assimilation"/>
    <property type="evidence" value="ECO:0007669"/>
    <property type="project" value="TreeGrafter"/>
</dbReference>
<feature type="binding site" evidence="4">
    <location>
        <begin position="88"/>
        <end position="91"/>
    </location>
    <ligand>
        <name>substrate</name>
    </ligand>
</feature>
<feature type="binding site" evidence="5">
    <location>
        <position position="89"/>
    </location>
    <ligand>
        <name>Mg(2+)</name>
        <dbReference type="ChEBI" id="CHEBI:18420"/>
        <label>1</label>
        <note>catalytic</note>
    </ligand>
</feature>
<comment type="similarity">
    <text evidence="4">Belongs to the inositol monophosphatase superfamily. CysQ family.</text>
</comment>
<keyword evidence="2 4" id="KW-0479">Metal-binding</keyword>
<feature type="binding site" evidence="5">
    <location>
        <position position="66"/>
    </location>
    <ligand>
        <name>Mg(2+)</name>
        <dbReference type="ChEBI" id="CHEBI:18420"/>
        <label>1</label>
        <note>catalytic</note>
    </ligand>
</feature>
<dbReference type="FunFam" id="3.40.190.80:FF:000005">
    <property type="entry name" value="3'(2'),5'-bisphosphate nucleotidase CysQ"/>
    <property type="match status" value="1"/>
</dbReference>
<sequence>MQDISNLLNIAIKASLAAGKVIMDVYDTPFEVALKDDTSPLTEADKQANDIINSFLLPTQIPIISEENKQTDYSIRKTWETCWVVDPVDGTKEFIKRNGEFTVNIALVTNGTPVLGVIYVPASKVLYFADVAKEEGFKADLDSHETSMDVILDRATPLRPKQGVSNPVQVVGSRSHMSQDTLDYMETLKATGKDVEVVSKGSSLKFCLVAEGHADVYPRFAPTMEWDTAAGQAICNAVGVEVISKETNKSLMYNKENLLNPWFLVHNSW</sequence>
<evidence type="ECO:0000256" key="2">
    <source>
        <dbReference type="ARBA" id="ARBA00022723"/>
    </source>
</evidence>
<keyword evidence="7" id="KW-1185">Reference proteome</keyword>
<reference evidence="6 7" key="1">
    <citation type="submission" date="2012-12" db="EMBL/GenBank/DDBJ databases">
        <title>Genome assembly of Formosa sp. AK20.</title>
        <authorList>
            <person name="Kumar R."/>
            <person name="Khatri I."/>
            <person name="Vaidya B."/>
            <person name="Subramanian S."/>
            <person name="Pinnaka A."/>
        </authorList>
    </citation>
    <scope>NUCLEOTIDE SEQUENCE [LARGE SCALE GENOMIC DNA]</scope>
    <source>
        <strain evidence="6 7">AK20</strain>
    </source>
</reference>
<dbReference type="PANTHER" id="PTHR43028">
    <property type="entry name" value="3'(2'),5'-BISPHOSPHATE NUCLEOTIDASE 1"/>
    <property type="match status" value="1"/>
</dbReference>
<feature type="binding site" evidence="4">
    <location>
        <position position="227"/>
    </location>
    <ligand>
        <name>substrate</name>
    </ligand>
</feature>
<dbReference type="GeneID" id="98640382"/>
<dbReference type="RefSeq" id="WP_007647285.1">
    <property type="nucleotide sequence ID" value="NZ_ANLA01000004.1"/>
</dbReference>
<dbReference type="GO" id="GO:0005886">
    <property type="term" value="C:plasma membrane"/>
    <property type="evidence" value="ECO:0007669"/>
    <property type="project" value="UniProtKB-SubCell"/>
</dbReference>
<comment type="caution">
    <text evidence="6">The sequence shown here is derived from an EMBL/GenBank/DDBJ whole genome shotgun (WGS) entry which is preliminary data.</text>
</comment>
<dbReference type="GO" id="GO:0050427">
    <property type="term" value="P:3'-phosphoadenosine 5'-phosphosulfate metabolic process"/>
    <property type="evidence" value="ECO:0007669"/>
    <property type="project" value="TreeGrafter"/>
</dbReference>
<feature type="binding site" evidence="4">
    <location>
        <position position="86"/>
    </location>
    <ligand>
        <name>Mg(2+)</name>
        <dbReference type="ChEBI" id="CHEBI:18420"/>
        <label>2</label>
    </ligand>
</feature>
<dbReference type="InterPro" id="IPR000760">
    <property type="entry name" value="Inositol_monophosphatase-like"/>
</dbReference>
<feature type="binding site" evidence="5">
    <location>
        <position position="86"/>
    </location>
    <ligand>
        <name>Mg(2+)</name>
        <dbReference type="ChEBI" id="CHEBI:18420"/>
        <label>1</label>
        <note>catalytic</note>
    </ligand>
</feature>
<feature type="binding site" evidence="4">
    <location>
        <position position="86"/>
    </location>
    <ligand>
        <name>Mg(2+)</name>
        <dbReference type="ChEBI" id="CHEBI:18420"/>
        <label>1</label>
    </ligand>
</feature>
<protein>
    <recommendedName>
        <fullName evidence="4">3'(2'),5'-bisphosphate nucleotidase CysQ</fullName>
        <ecNumber evidence="4">3.1.3.7</ecNumber>
    </recommendedName>
    <alternativeName>
        <fullName evidence="4">3'(2'),5-bisphosphonucleoside 3'(2')-phosphohydrolase</fullName>
    </alternativeName>
    <alternativeName>
        <fullName evidence="4">3'-phosphoadenosine 5'-phosphate phosphatase</fullName>
        <shortName evidence="4">PAP phosphatase</shortName>
    </alternativeName>
</protein>
<evidence type="ECO:0000313" key="7">
    <source>
        <dbReference type="Proteomes" id="UP000012024"/>
    </source>
</evidence>
<comment type="cofactor">
    <cofactor evidence="4 5">
        <name>Mg(2+)</name>
        <dbReference type="ChEBI" id="CHEBI:18420"/>
    </cofactor>
</comment>
<feature type="binding site" evidence="4">
    <location>
        <position position="89"/>
    </location>
    <ligand>
        <name>Mg(2+)</name>
        <dbReference type="ChEBI" id="CHEBI:18420"/>
        <label>2</label>
    </ligand>
</feature>
<feature type="binding site" evidence="5">
    <location>
        <position position="227"/>
    </location>
    <ligand>
        <name>Mg(2+)</name>
        <dbReference type="ChEBI" id="CHEBI:18420"/>
        <label>1</label>
        <note>catalytic</note>
    </ligand>
</feature>
<dbReference type="InterPro" id="IPR050725">
    <property type="entry name" value="CysQ/Inositol_MonoPase"/>
</dbReference>
<dbReference type="AlphaFoldDB" id="M7MM33"/>
<dbReference type="PATRIC" id="fig|1137281.3.peg.449"/>
<organism evidence="6 7">
    <name type="scientific">Xanthomarina gelatinilytica</name>
    <dbReference type="NCBI Taxonomy" id="1137281"/>
    <lineage>
        <taxon>Bacteria</taxon>
        <taxon>Pseudomonadati</taxon>
        <taxon>Bacteroidota</taxon>
        <taxon>Flavobacteriia</taxon>
        <taxon>Flavobacteriales</taxon>
        <taxon>Flavobacteriaceae</taxon>
        <taxon>Xanthomarina</taxon>
    </lineage>
</organism>
<dbReference type="CDD" id="cd01638">
    <property type="entry name" value="CysQ"/>
    <property type="match status" value="1"/>
</dbReference>
<dbReference type="Proteomes" id="UP000012024">
    <property type="component" value="Unassembled WGS sequence"/>
</dbReference>
<feature type="binding site" evidence="4">
    <location>
        <position position="227"/>
    </location>
    <ligand>
        <name>Mg(2+)</name>
        <dbReference type="ChEBI" id="CHEBI:18420"/>
        <label>2</label>
    </ligand>
</feature>
<dbReference type="EMBL" id="ANLA01000004">
    <property type="protein sequence ID" value="EMQ95960.1"/>
    <property type="molecule type" value="Genomic_DNA"/>
</dbReference>
<dbReference type="GO" id="GO:0008441">
    <property type="term" value="F:3'(2'),5'-bisphosphate nucleotidase activity"/>
    <property type="evidence" value="ECO:0007669"/>
    <property type="project" value="UniProtKB-UniRule"/>
</dbReference>
<dbReference type="Gene3D" id="3.40.190.80">
    <property type="match status" value="1"/>
</dbReference>
<feature type="binding site" evidence="4">
    <location>
        <position position="88"/>
    </location>
    <ligand>
        <name>Mg(2+)</name>
        <dbReference type="ChEBI" id="CHEBI:18420"/>
        <label>1</label>
    </ligand>
</feature>
<dbReference type="GO" id="GO:0000287">
    <property type="term" value="F:magnesium ion binding"/>
    <property type="evidence" value="ECO:0007669"/>
    <property type="project" value="UniProtKB-UniRule"/>
</dbReference>
<evidence type="ECO:0000256" key="5">
    <source>
        <dbReference type="PIRSR" id="PIRSR600760-2"/>
    </source>
</evidence>
<dbReference type="PROSITE" id="PS00629">
    <property type="entry name" value="IMP_1"/>
    <property type="match status" value="1"/>
</dbReference>
<keyword evidence="3 4" id="KW-0460">Magnesium</keyword>
<evidence type="ECO:0000256" key="3">
    <source>
        <dbReference type="ARBA" id="ARBA00022842"/>
    </source>
</evidence>
<evidence type="ECO:0000256" key="4">
    <source>
        <dbReference type="HAMAP-Rule" id="MF_02095"/>
    </source>
</evidence>
<accession>M7MM33</accession>
<dbReference type="InterPro" id="IPR006240">
    <property type="entry name" value="CysQ"/>
</dbReference>
<dbReference type="NCBIfam" id="TIGR01331">
    <property type="entry name" value="bisphos_cysQ"/>
    <property type="match status" value="1"/>
</dbReference>
<comment type="catalytic activity">
    <reaction evidence="1 4">
        <text>adenosine 3',5'-bisphosphate + H2O = AMP + phosphate</text>
        <dbReference type="Rhea" id="RHEA:10040"/>
        <dbReference type="ChEBI" id="CHEBI:15377"/>
        <dbReference type="ChEBI" id="CHEBI:43474"/>
        <dbReference type="ChEBI" id="CHEBI:58343"/>
        <dbReference type="ChEBI" id="CHEBI:456215"/>
        <dbReference type="EC" id="3.1.3.7"/>
    </reaction>
</comment>
<dbReference type="Gene3D" id="3.30.540.10">
    <property type="entry name" value="Fructose-1,6-Bisphosphatase, subunit A, domain 1"/>
    <property type="match status" value="1"/>
</dbReference>
<dbReference type="SUPFAM" id="SSF56655">
    <property type="entry name" value="Carbohydrate phosphatase"/>
    <property type="match status" value="1"/>
</dbReference>
<dbReference type="HAMAP" id="MF_02095">
    <property type="entry name" value="CysQ"/>
    <property type="match status" value="1"/>
</dbReference>
<keyword evidence="4" id="KW-0472">Membrane</keyword>
<feature type="binding site" evidence="4">
    <location>
        <position position="66"/>
    </location>
    <ligand>
        <name>substrate</name>
    </ligand>
</feature>
<dbReference type="EC" id="3.1.3.7" evidence="4"/>
<proteinExistence type="inferred from homology"/>
<comment type="function">
    <text evidence="4">Converts adenosine-3',5'-bisphosphate (PAP) to AMP.</text>
</comment>
<feature type="binding site" evidence="4">
    <location>
        <position position="66"/>
    </location>
    <ligand>
        <name>Mg(2+)</name>
        <dbReference type="ChEBI" id="CHEBI:18420"/>
        <label>1</label>
    </ligand>
</feature>
<dbReference type="PANTHER" id="PTHR43028:SF5">
    <property type="entry name" value="3'(2'),5'-BISPHOSPHATE NUCLEOTIDASE 1"/>
    <property type="match status" value="1"/>
</dbReference>
<dbReference type="OrthoDB" id="9772456at2"/>
<keyword evidence="4" id="KW-1003">Cell membrane</keyword>
<dbReference type="Pfam" id="PF00459">
    <property type="entry name" value="Inositol_P"/>
    <property type="match status" value="1"/>
</dbReference>
<gene>
    <name evidence="4" type="primary">cysQ</name>
    <name evidence="6" type="ORF">D778_01850</name>
</gene>
<name>M7MM33_9FLAO</name>
<evidence type="ECO:0000313" key="6">
    <source>
        <dbReference type="EMBL" id="EMQ95960.1"/>
    </source>
</evidence>
<comment type="subcellular location">
    <subcellularLocation>
        <location evidence="4">Cell membrane</location>
        <topology evidence="4">Peripheral membrane protein</topology>
        <orientation evidence="4">Cytoplasmic side</orientation>
    </subcellularLocation>
</comment>
<dbReference type="eggNOG" id="COG1218">
    <property type="taxonomic scope" value="Bacteria"/>
</dbReference>